<dbReference type="SUPFAM" id="SSF69572">
    <property type="entry name" value="Activating enzymes of the ubiquitin-like proteins"/>
    <property type="match status" value="1"/>
</dbReference>
<dbReference type="RefSeq" id="WP_377585261.1">
    <property type="nucleotide sequence ID" value="NZ_JBHTKA010000015.1"/>
</dbReference>
<dbReference type="Gene3D" id="3.40.50.720">
    <property type="entry name" value="NAD(P)-binding Rossmann-like Domain"/>
    <property type="match status" value="1"/>
</dbReference>
<name>A0ABW3KAC0_9BACT</name>
<evidence type="ECO:0000313" key="2">
    <source>
        <dbReference type="EMBL" id="MFD1003094.1"/>
    </source>
</evidence>
<dbReference type="PROSITE" id="PS50206">
    <property type="entry name" value="RHODANESE_3"/>
    <property type="match status" value="1"/>
</dbReference>
<keyword evidence="2" id="KW-0808">Transferase</keyword>
<evidence type="ECO:0000313" key="3">
    <source>
        <dbReference type="Proteomes" id="UP001597112"/>
    </source>
</evidence>
<dbReference type="PANTHER" id="PTHR10953">
    <property type="entry name" value="UBIQUITIN-ACTIVATING ENZYME E1"/>
    <property type="match status" value="1"/>
</dbReference>
<comment type="caution">
    <text evidence="2">The sequence shown here is derived from an EMBL/GenBank/DDBJ whole genome shotgun (WGS) entry which is preliminary data.</text>
</comment>
<gene>
    <name evidence="2" type="primary">moeB</name>
    <name evidence="2" type="ORF">ACFQ21_27460</name>
</gene>
<dbReference type="SMART" id="SM00450">
    <property type="entry name" value="RHOD"/>
    <property type="match status" value="1"/>
</dbReference>
<sequence>MSKLTNEDHKRYSRHLVLQDFGTKGQQKLKDAKVLVVGAGGLGSPALLYLAAAGIGTIGIVDGDTLDISNLQRQVLYTEADIGRSKALAAIDRLKALNSAIQLLGYTFALRAENALDVIRNYDVVLDGTDNFPTRYLINDACVLLGKPFVYGSILRFEGQVAVFNYRDAAGNFSANYRDLFPQPPDPASTPNCEQAGVLGVLPGMIGCMQANEVIKIVAGIGEPLANKLLLLDSATLEQNIITIADRQARHSIKHLVDYDEFCGINDGKNKSLNLNHENTMKEVTVQELKELMDSKADFQLIDVREPHEFDICNLGGELIPQAEVPHSIDRIEKDKQVIVHCRSGARSGNMVQWLEKNHGFTNLYNLKGGILAWAKEIDPDMPTY</sequence>
<dbReference type="EMBL" id="JBHTKA010000015">
    <property type="protein sequence ID" value="MFD1003094.1"/>
    <property type="molecule type" value="Genomic_DNA"/>
</dbReference>
<dbReference type="CDD" id="cd00757">
    <property type="entry name" value="ThiF_MoeB_HesA_family"/>
    <property type="match status" value="1"/>
</dbReference>
<protein>
    <submittedName>
        <fullName evidence="2">Molybdopterin-synthase adenylyltransferase MoeB</fullName>
    </submittedName>
</protein>
<dbReference type="NCBIfam" id="NF004281">
    <property type="entry name" value="PRK05690.1"/>
    <property type="match status" value="1"/>
</dbReference>
<dbReference type="GO" id="GO:0016779">
    <property type="term" value="F:nucleotidyltransferase activity"/>
    <property type="evidence" value="ECO:0007669"/>
    <property type="project" value="UniProtKB-KW"/>
</dbReference>
<feature type="domain" description="Rhodanese" evidence="1">
    <location>
        <begin position="295"/>
        <end position="383"/>
    </location>
</feature>
<reference evidence="3" key="1">
    <citation type="journal article" date="2019" name="Int. J. Syst. Evol. Microbiol.">
        <title>The Global Catalogue of Microorganisms (GCM) 10K type strain sequencing project: providing services to taxonomists for standard genome sequencing and annotation.</title>
        <authorList>
            <consortium name="The Broad Institute Genomics Platform"/>
            <consortium name="The Broad Institute Genome Sequencing Center for Infectious Disease"/>
            <person name="Wu L."/>
            <person name="Ma J."/>
        </authorList>
    </citation>
    <scope>NUCLEOTIDE SEQUENCE [LARGE SCALE GENOMIC DNA]</scope>
    <source>
        <strain evidence="3">CCUG 58938</strain>
    </source>
</reference>
<evidence type="ECO:0000259" key="1">
    <source>
        <dbReference type="PROSITE" id="PS50206"/>
    </source>
</evidence>
<dbReference type="InterPro" id="IPR036873">
    <property type="entry name" value="Rhodanese-like_dom_sf"/>
</dbReference>
<dbReference type="InterPro" id="IPR000594">
    <property type="entry name" value="ThiF_NAD_FAD-bd"/>
</dbReference>
<dbReference type="Gene3D" id="3.40.250.10">
    <property type="entry name" value="Rhodanese-like domain"/>
    <property type="match status" value="1"/>
</dbReference>
<proteinExistence type="predicted"/>
<dbReference type="InterPro" id="IPR001763">
    <property type="entry name" value="Rhodanese-like_dom"/>
</dbReference>
<keyword evidence="3" id="KW-1185">Reference proteome</keyword>
<accession>A0ABW3KAC0</accession>
<organism evidence="2 3">
    <name type="scientific">Ohtaekwangia kribbensis</name>
    <dbReference type="NCBI Taxonomy" id="688913"/>
    <lineage>
        <taxon>Bacteria</taxon>
        <taxon>Pseudomonadati</taxon>
        <taxon>Bacteroidota</taxon>
        <taxon>Cytophagia</taxon>
        <taxon>Cytophagales</taxon>
        <taxon>Fulvivirgaceae</taxon>
        <taxon>Ohtaekwangia</taxon>
    </lineage>
</organism>
<keyword evidence="2" id="KW-0548">Nucleotidyltransferase</keyword>
<dbReference type="Pfam" id="PF00581">
    <property type="entry name" value="Rhodanese"/>
    <property type="match status" value="1"/>
</dbReference>
<dbReference type="InterPro" id="IPR045886">
    <property type="entry name" value="ThiF/MoeB/HesA"/>
</dbReference>
<dbReference type="PANTHER" id="PTHR10953:SF102">
    <property type="entry name" value="ADENYLYLTRANSFERASE AND SULFURTRANSFERASE MOCS3"/>
    <property type="match status" value="1"/>
</dbReference>
<dbReference type="InterPro" id="IPR035985">
    <property type="entry name" value="Ubiquitin-activating_enz"/>
</dbReference>
<dbReference type="Proteomes" id="UP001597112">
    <property type="component" value="Unassembled WGS sequence"/>
</dbReference>
<dbReference type="Pfam" id="PF00899">
    <property type="entry name" value="ThiF"/>
    <property type="match status" value="1"/>
</dbReference>